<gene>
    <name evidence="7 9" type="primary">lpxD</name>
    <name evidence="9" type="ORF">HCJ96_02655</name>
</gene>
<dbReference type="Pfam" id="PF04613">
    <property type="entry name" value="LpxD"/>
    <property type="match status" value="1"/>
</dbReference>
<keyword evidence="4 7" id="KW-0677">Repeat</keyword>
<feature type="active site" description="Proton acceptor" evidence="7">
    <location>
        <position position="243"/>
    </location>
</feature>
<dbReference type="EMBL" id="JAATNW010000002">
    <property type="protein sequence ID" value="NMH58921.1"/>
    <property type="molecule type" value="Genomic_DNA"/>
</dbReference>
<evidence type="ECO:0000256" key="7">
    <source>
        <dbReference type="HAMAP-Rule" id="MF_00523"/>
    </source>
</evidence>
<dbReference type="HAMAP" id="MF_00523">
    <property type="entry name" value="LpxD"/>
    <property type="match status" value="1"/>
</dbReference>
<comment type="catalytic activity">
    <reaction evidence="7">
        <text>a UDP-3-O-[(3R)-3-hydroxyacyl]-alpha-D-glucosamine + a (3R)-hydroxyacyl-[ACP] = a UDP-2-N,3-O-bis[(3R)-3-hydroxyacyl]-alpha-D-glucosamine + holo-[ACP] + H(+)</text>
        <dbReference type="Rhea" id="RHEA:53836"/>
        <dbReference type="Rhea" id="RHEA-COMP:9685"/>
        <dbReference type="Rhea" id="RHEA-COMP:9945"/>
        <dbReference type="ChEBI" id="CHEBI:15378"/>
        <dbReference type="ChEBI" id="CHEBI:64479"/>
        <dbReference type="ChEBI" id="CHEBI:78827"/>
        <dbReference type="ChEBI" id="CHEBI:137740"/>
        <dbReference type="ChEBI" id="CHEBI:137748"/>
        <dbReference type="EC" id="2.3.1.191"/>
    </reaction>
</comment>
<keyword evidence="6 7" id="KW-0012">Acyltransferase</keyword>
<accession>A0ABX1QZX8</accession>
<comment type="function">
    <text evidence="7">Catalyzes the N-acylation of UDP-3-O-acylglucosamine using 3-hydroxyacyl-ACP as the acyl donor. Is involved in the biosynthesis of lipid A, a phosphorylated glycolipid that anchors the lipopolysaccharide to the outer membrane of the cell.</text>
</comment>
<protein>
    <recommendedName>
        <fullName evidence="7">UDP-3-O-acylglucosamine N-acyltransferase</fullName>
        <ecNumber evidence="7">2.3.1.191</ecNumber>
    </recommendedName>
</protein>
<comment type="similarity">
    <text evidence="7">Belongs to the transferase hexapeptide repeat family. LpxD subfamily.</text>
</comment>
<dbReference type="Pfam" id="PF00132">
    <property type="entry name" value="Hexapep"/>
    <property type="match status" value="2"/>
</dbReference>
<evidence type="ECO:0000313" key="10">
    <source>
        <dbReference type="Proteomes" id="UP000709336"/>
    </source>
</evidence>
<proteinExistence type="inferred from homology"/>
<dbReference type="PANTHER" id="PTHR43378:SF2">
    <property type="entry name" value="UDP-3-O-ACYLGLUCOSAMINE N-ACYLTRANSFERASE 1, MITOCHONDRIAL-RELATED"/>
    <property type="match status" value="1"/>
</dbReference>
<dbReference type="NCBIfam" id="TIGR01853">
    <property type="entry name" value="lipid_A_lpxD"/>
    <property type="match status" value="1"/>
</dbReference>
<evidence type="ECO:0000256" key="2">
    <source>
        <dbReference type="ARBA" id="ARBA00022556"/>
    </source>
</evidence>
<dbReference type="Gene3D" id="1.20.5.170">
    <property type="match status" value="1"/>
</dbReference>
<dbReference type="InterPro" id="IPR011004">
    <property type="entry name" value="Trimer_LpxA-like_sf"/>
</dbReference>
<comment type="caution">
    <text evidence="9">The sequence shown here is derived from an EMBL/GenBank/DDBJ whole genome shotgun (WGS) entry which is preliminary data.</text>
</comment>
<dbReference type="GO" id="GO:0103118">
    <property type="term" value="F:UDP-3-O-[(3R)-3-hydroxyacyl]-glucosamine N-acyltransferase activity"/>
    <property type="evidence" value="ECO:0007669"/>
    <property type="project" value="UniProtKB-EC"/>
</dbReference>
<keyword evidence="5 7" id="KW-0443">Lipid metabolism</keyword>
<evidence type="ECO:0000313" key="9">
    <source>
        <dbReference type="EMBL" id="NMH58921.1"/>
    </source>
</evidence>
<comment type="subunit">
    <text evidence="7">Homotrimer.</text>
</comment>
<reference evidence="9 10" key="1">
    <citation type="submission" date="2020-03" db="EMBL/GenBank/DDBJ databases">
        <title>Alteromonas ponticola sp. nov., isolated from seawater.</title>
        <authorList>
            <person name="Yoon J.-H."/>
            <person name="Kim Y.-O."/>
        </authorList>
    </citation>
    <scope>NUCLEOTIDE SEQUENCE [LARGE SCALE GENOMIC DNA]</scope>
    <source>
        <strain evidence="9 10">MYP5</strain>
    </source>
</reference>
<evidence type="ECO:0000256" key="6">
    <source>
        <dbReference type="ARBA" id="ARBA00023315"/>
    </source>
</evidence>
<evidence type="ECO:0000256" key="3">
    <source>
        <dbReference type="ARBA" id="ARBA00022679"/>
    </source>
</evidence>
<dbReference type="InterPro" id="IPR001451">
    <property type="entry name" value="Hexapep"/>
</dbReference>
<name>A0ABX1QZX8_9ALTE</name>
<evidence type="ECO:0000256" key="4">
    <source>
        <dbReference type="ARBA" id="ARBA00022737"/>
    </source>
</evidence>
<evidence type="ECO:0000259" key="8">
    <source>
        <dbReference type="Pfam" id="PF04613"/>
    </source>
</evidence>
<keyword evidence="2 7" id="KW-0441">Lipid A biosynthesis</keyword>
<organism evidence="9 10">
    <name type="scientific">Alteromonas ponticola</name>
    <dbReference type="NCBI Taxonomy" id="2720613"/>
    <lineage>
        <taxon>Bacteria</taxon>
        <taxon>Pseudomonadati</taxon>
        <taxon>Pseudomonadota</taxon>
        <taxon>Gammaproteobacteria</taxon>
        <taxon>Alteromonadales</taxon>
        <taxon>Alteromonadaceae</taxon>
        <taxon>Alteromonas/Salinimonas group</taxon>
        <taxon>Alteromonas</taxon>
    </lineage>
</organism>
<dbReference type="CDD" id="cd03352">
    <property type="entry name" value="LbH_LpxD"/>
    <property type="match status" value="1"/>
</dbReference>
<dbReference type="RefSeq" id="WP_169209504.1">
    <property type="nucleotide sequence ID" value="NZ_JAATNW010000002.1"/>
</dbReference>
<dbReference type="EC" id="2.3.1.191" evidence="7"/>
<dbReference type="InterPro" id="IPR020573">
    <property type="entry name" value="UDP_GlcNAc_AcTrfase_non-rep"/>
</dbReference>
<dbReference type="SUPFAM" id="SSF51161">
    <property type="entry name" value="Trimeric LpxA-like enzymes"/>
    <property type="match status" value="1"/>
</dbReference>
<comment type="pathway">
    <text evidence="7">Bacterial outer membrane biogenesis; LPS lipid A biosynthesis.</text>
</comment>
<evidence type="ECO:0000256" key="1">
    <source>
        <dbReference type="ARBA" id="ARBA00022516"/>
    </source>
</evidence>
<sequence length="347" mass="36178">MSQTKKSYSLSELADIAGGQVKGHADVMIFGVGTLEGATARDISFLTNVKYKSQLATTNAGAVILPEKFIDVADLPAIVHPNPHAAFAKIAQVFDTTPKLATNIHASAHIDESATIGANVAMGPNVVIGKHAVIGDNVVIGANTVVGEAVSIGAEGVLHPNVTLYHSVTLGERVVVHSQTVIGADGFGYANDKGKWLAIPQTGSVEIGDDTQIGASVTIDRGALENTVIGQNVIIDDQVHIGHNCIVGDNSCICGTSALAGSVLVGKGVVIGGGVGINGHISICDNVQITGFSMVVSDITEPGVYSSGQPAMANRDWRKTTVRMRQIDTLFDRVKKLESQRNPETDK</sequence>
<feature type="domain" description="UDP-3-O-[3-hydroxymyristoyl] glucosamine N-acyltransferase non-repeat region" evidence="8">
    <location>
        <begin position="26"/>
        <end position="92"/>
    </location>
</feature>
<dbReference type="Gene3D" id="2.160.10.10">
    <property type="entry name" value="Hexapeptide repeat proteins"/>
    <property type="match status" value="1"/>
</dbReference>
<dbReference type="NCBIfam" id="NF002060">
    <property type="entry name" value="PRK00892.1"/>
    <property type="match status" value="1"/>
</dbReference>
<keyword evidence="10" id="KW-1185">Reference proteome</keyword>
<dbReference type="InterPro" id="IPR007691">
    <property type="entry name" value="LpxD"/>
</dbReference>
<keyword evidence="1 7" id="KW-0444">Lipid biosynthesis</keyword>
<keyword evidence="3 7" id="KW-0808">Transferase</keyword>
<dbReference type="Proteomes" id="UP000709336">
    <property type="component" value="Unassembled WGS sequence"/>
</dbReference>
<evidence type="ECO:0000256" key="5">
    <source>
        <dbReference type="ARBA" id="ARBA00023098"/>
    </source>
</evidence>
<dbReference type="Gene3D" id="3.40.1390.10">
    <property type="entry name" value="MurE/MurF, N-terminal domain"/>
    <property type="match status" value="1"/>
</dbReference>
<dbReference type="PANTHER" id="PTHR43378">
    <property type="entry name" value="UDP-3-O-ACYLGLUCOSAMINE N-ACYLTRANSFERASE"/>
    <property type="match status" value="1"/>
</dbReference>